<feature type="region of interest" description="Disordered" evidence="5">
    <location>
        <begin position="91"/>
        <end position="111"/>
    </location>
</feature>
<reference evidence="7" key="1">
    <citation type="journal article" date="2020" name="Stud. Mycol.">
        <title>101 Dothideomycetes genomes: a test case for predicting lifestyles and emergence of pathogens.</title>
        <authorList>
            <person name="Haridas S."/>
            <person name="Albert R."/>
            <person name="Binder M."/>
            <person name="Bloem J."/>
            <person name="Labutti K."/>
            <person name="Salamov A."/>
            <person name="Andreopoulos B."/>
            <person name="Baker S."/>
            <person name="Barry K."/>
            <person name="Bills G."/>
            <person name="Bluhm B."/>
            <person name="Cannon C."/>
            <person name="Castanera R."/>
            <person name="Culley D."/>
            <person name="Daum C."/>
            <person name="Ezra D."/>
            <person name="Gonzalez J."/>
            <person name="Henrissat B."/>
            <person name="Kuo A."/>
            <person name="Liang C."/>
            <person name="Lipzen A."/>
            <person name="Lutzoni F."/>
            <person name="Magnuson J."/>
            <person name="Mondo S."/>
            <person name="Nolan M."/>
            <person name="Ohm R."/>
            <person name="Pangilinan J."/>
            <person name="Park H.-J."/>
            <person name="Ramirez L."/>
            <person name="Alfaro M."/>
            <person name="Sun H."/>
            <person name="Tritt A."/>
            <person name="Yoshinaga Y."/>
            <person name="Zwiers L.-H."/>
            <person name="Turgeon B."/>
            <person name="Goodwin S."/>
            <person name="Spatafora J."/>
            <person name="Crous P."/>
            <person name="Grigoriev I."/>
        </authorList>
    </citation>
    <scope>NUCLEOTIDE SEQUENCE</scope>
    <source>
        <strain evidence="7">CBS 627.86</strain>
    </source>
</reference>
<dbReference type="Proteomes" id="UP000799770">
    <property type="component" value="Unassembled WGS sequence"/>
</dbReference>
<evidence type="ECO:0000256" key="5">
    <source>
        <dbReference type="SAM" id="MobiDB-lite"/>
    </source>
</evidence>
<sequence>MAPSCLFSSLPEKSIDIVKVFSIFSEKFLTRSHSSYPDPFLRILTMSTTKDPSDQKLDAESTVKRNPHPDFKGVEASRPDFDQSSQFRFTKTPQPGWKPGEGANNPPPADAKHREIDPYEEGRPIIHNYKLLISGIVPRPVGFVATNTPEGTTNLAPFSYFSLISHDPPLFTLGFSGGFDRPKDTLSNLIKTEECTLNIISEDFIEAANYTALNCPVGISEWTFAGLTPAKSSLVKVDRVKEAVFSIEAKLVETREWESKVIKGKKTGVLAIVEGVRFWVREDAVDEPGVLIDPKVLRPISRLGGITFARVTEAFELPRPVYGEITKDPEIAKLAKPKTEGQ</sequence>
<comment type="cofactor">
    <cofactor evidence="1">
        <name>FMN</name>
        <dbReference type="ChEBI" id="CHEBI:58210"/>
    </cofactor>
</comment>
<dbReference type="GO" id="GO:0010181">
    <property type="term" value="F:FMN binding"/>
    <property type="evidence" value="ECO:0007669"/>
    <property type="project" value="InterPro"/>
</dbReference>
<evidence type="ECO:0000259" key="6">
    <source>
        <dbReference type="SMART" id="SM00903"/>
    </source>
</evidence>
<protein>
    <recommendedName>
        <fullName evidence="6">Flavin reductase like domain-containing protein</fullName>
    </recommendedName>
</protein>
<evidence type="ECO:0000256" key="1">
    <source>
        <dbReference type="ARBA" id="ARBA00001917"/>
    </source>
</evidence>
<keyword evidence="2" id="KW-0285">Flavoprotein</keyword>
<proteinExistence type="inferred from homology"/>
<feature type="domain" description="Flavin reductase like" evidence="6">
    <location>
        <begin position="134"/>
        <end position="293"/>
    </location>
</feature>
<evidence type="ECO:0000256" key="3">
    <source>
        <dbReference type="ARBA" id="ARBA00022643"/>
    </source>
</evidence>
<gene>
    <name evidence="7" type="ORF">BDV96DRAFT_566265</name>
</gene>
<evidence type="ECO:0000313" key="8">
    <source>
        <dbReference type="Proteomes" id="UP000799770"/>
    </source>
</evidence>
<dbReference type="SUPFAM" id="SSF50475">
    <property type="entry name" value="FMN-binding split barrel"/>
    <property type="match status" value="1"/>
</dbReference>
<evidence type="ECO:0000313" key="7">
    <source>
        <dbReference type="EMBL" id="KAF2119887.1"/>
    </source>
</evidence>
<evidence type="ECO:0000256" key="2">
    <source>
        <dbReference type="ARBA" id="ARBA00022630"/>
    </source>
</evidence>
<dbReference type="Gene3D" id="2.30.110.10">
    <property type="entry name" value="Electron Transport, Fmn-binding Protein, Chain A"/>
    <property type="match status" value="1"/>
</dbReference>
<dbReference type="SMART" id="SM00903">
    <property type="entry name" value="Flavin_Reduct"/>
    <property type="match status" value="1"/>
</dbReference>
<dbReference type="OrthoDB" id="10250990at2759"/>
<dbReference type="InterPro" id="IPR012349">
    <property type="entry name" value="Split_barrel_FMN-bd"/>
</dbReference>
<dbReference type="AlphaFoldDB" id="A0A6A5ZM22"/>
<dbReference type="EMBL" id="ML977314">
    <property type="protein sequence ID" value="KAF2119887.1"/>
    <property type="molecule type" value="Genomic_DNA"/>
</dbReference>
<feature type="region of interest" description="Disordered" evidence="5">
    <location>
        <begin position="50"/>
        <end position="77"/>
    </location>
</feature>
<organism evidence="7 8">
    <name type="scientific">Lophiotrema nucula</name>
    <dbReference type="NCBI Taxonomy" id="690887"/>
    <lineage>
        <taxon>Eukaryota</taxon>
        <taxon>Fungi</taxon>
        <taxon>Dikarya</taxon>
        <taxon>Ascomycota</taxon>
        <taxon>Pezizomycotina</taxon>
        <taxon>Dothideomycetes</taxon>
        <taxon>Pleosporomycetidae</taxon>
        <taxon>Pleosporales</taxon>
        <taxon>Lophiotremataceae</taxon>
        <taxon>Lophiotrema</taxon>
    </lineage>
</organism>
<dbReference type="Pfam" id="PF01613">
    <property type="entry name" value="Flavin_Reduct"/>
    <property type="match status" value="1"/>
</dbReference>
<evidence type="ECO:0000256" key="4">
    <source>
        <dbReference type="ARBA" id="ARBA00038054"/>
    </source>
</evidence>
<accession>A0A6A5ZM22</accession>
<comment type="similarity">
    <text evidence="4">Belongs to the flavoredoxin family.</text>
</comment>
<keyword evidence="3" id="KW-0288">FMN</keyword>
<keyword evidence="8" id="KW-1185">Reference proteome</keyword>
<feature type="compositionally biased region" description="Basic and acidic residues" evidence="5">
    <location>
        <begin position="51"/>
        <end position="77"/>
    </location>
</feature>
<dbReference type="PANTHER" id="PTHR33798">
    <property type="entry name" value="FLAVOPROTEIN OXYGENASE"/>
    <property type="match status" value="1"/>
</dbReference>
<dbReference type="InterPro" id="IPR002563">
    <property type="entry name" value="Flavin_Rdtase-like_dom"/>
</dbReference>
<name>A0A6A5ZM22_9PLEO</name>
<dbReference type="PANTHER" id="PTHR33798:SF5">
    <property type="entry name" value="FLAVIN REDUCTASE LIKE DOMAIN-CONTAINING PROTEIN"/>
    <property type="match status" value="1"/>
</dbReference>